<protein>
    <submittedName>
        <fullName evidence="1">Helix-turn-helix transcriptional regulator</fullName>
    </submittedName>
</protein>
<dbReference type="RefSeq" id="WP_369723090.1">
    <property type="nucleotide sequence ID" value="NZ_CP165734.1"/>
</dbReference>
<organism evidence="1">
    <name type="scientific">Bradyrhizobium sp. LLZ17</name>
    <dbReference type="NCBI Taxonomy" id="3239388"/>
    <lineage>
        <taxon>Bacteria</taxon>
        <taxon>Pseudomonadati</taxon>
        <taxon>Pseudomonadota</taxon>
        <taxon>Alphaproteobacteria</taxon>
        <taxon>Hyphomicrobiales</taxon>
        <taxon>Nitrobacteraceae</taxon>
        <taxon>Bradyrhizobium</taxon>
    </lineage>
</organism>
<dbReference type="EMBL" id="CP165734">
    <property type="protein sequence ID" value="XDV58527.1"/>
    <property type="molecule type" value="Genomic_DNA"/>
</dbReference>
<evidence type="ECO:0000313" key="1">
    <source>
        <dbReference type="EMBL" id="XDV58527.1"/>
    </source>
</evidence>
<dbReference type="AlphaFoldDB" id="A0AB39XPA5"/>
<gene>
    <name evidence="1" type="ORF">AB8Z38_03115</name>
</gene>
<proteinExistence type="predicted"/>
<reference evidence="1" key="1">
    <citation type="submission" date="2024-08" db="EMBL/GenBank/DDBJ databases">
        <authorList>
            <person name="Chaddad Z."/>
            <person name="Lamrabet M."/>
            <person name="Bouhnik O."/>
            <person name="Alami S."/>
            <person name="Wipf D."/>
            <person name="Courty P.E."/>
            <person name="Missbah El Idrissi M."/>
        </authorList>
    </citation>
    <scope>NUCLEOTIDE SEQUENCE</scope>
    <source>
        <strain evidence="1">LLZ17</strain>
    </source>
</reference>
<sequence>MQISTHDNIAVRDPYFGTAGAASYYGYSESHFRVLVRTGKVPRPTRINGKLLWRQSLLDAHMRQLEVEQGVVPAAS</sequence>
<accession>A0AB39XPA5</accession>
<name>A0AB39XPA5_9BRAD</name>